<evidence type="ECO:0000256" key="1">
    <source>
        <dbReference type="SAM" id="Phobius"/>
    </source>
</evidence>
<accession>B6QTA7</accession>
<sequence>MADPVSLVTGLVPLMVTAIGAYSAIYAQFKTYRQYSRVLLRLNRQFETQHRLFLNECHFLLRMVVSDEGTIRAMLANSQHTKWTGVHINQQWKTCLDKNYDTCLRIVEEIDEKLTELSTELSRFDSIPAQRQDITTQARLNRIQSAIKMSFKKSGYEQLIEALRMANADLQILRKHLKEFQKPPRYQDSASISRRKKRRREECTQYESIRHVSRALHEALTTSWSCSQTTHLAHYAKLLLDVSVNPQVHLDLLILSDRSPPQIRLENLVRLSVRSYSQAYEAPESFVPTPASAAEDQEMITGESSHRPTEQAIERAGKTRKLFLTDDISVRSLEETMPQWRDYVDLRSSSDICSALARPARPYQELQGEETCIGYIDTTAEKYRHLFFSGNTQKSESVQVKSQGELAPVYELLSQPLDNTLTVVDQLKLVRTLVSAMLQFHATPWLNEYWGLQDIGFFRCGDEFSDASLRSLHVTTGFSSESHDDQVCIDATEDYPKLNMSTVIEDAKFQYGIRNLPLYCLGVVLLQIGHWALVDGGDIGRIRRLAVQSCRLGPRYKNIAQRCLDCDFGFGNDLCTPQLQQAVQSSVLDELTDMIDSLDISKN</sequence>
<keyword evidence="1" id="KW-0472">Membrane</keyword>
<protein>
    <recommendedName>
        <fullName evidence="4">Prion-inhibition and propagation HeLo domain-containing protein</fullName>
    </recommendedName>
</protein>
<reference evidence="3" key="1">
    <citation type="journal article" date="2015" name="Genome Announc.">
        <title>Genome sequence of the AIDS-associated pathogen Penicillium marneffei (ATCC18224) and its near taxonomic relative Talaromyces stipitatus (ATCC10500).</title>
        <authorList>
            <person name="Nierman W.C."/>
            <person name="Fedorova-Abrams N.D."/>
            <person name="Andrianopoulos A."/>
        </authorList>
    </citation>
    <scope>NUCLEOTIDE SEQUENCE [LARGE SCALE GENOMIC DNA]</scope>
    <source>
        <strain evidence="3">ATCC 18224 / CBS 334.59 / QM 7333</strain>
    </source>
</reference>
<evidence type="ECO:0008006" key="4">
    <source>
        <dbReference type="Google" id="ProtNLM"/>
    </source>
</evidence>
<keyword evidence="1" id="KW-1133">Transmembrane helix</keyword>
<dbReference type="AlphaFoldDB" id="B6QTA7"/>
<dbReference type="VEuPathDB" id="FungiDB:PMAA_004510"/>
<evidence type="ECO:0000313" key="3">
    <source>
        <dbReference type="Proteomes" id="UP000001294"/>
    </source>
</evidence>
<dbReference type="STRING" id="441960.B6QTA7"/>
<name>B6QTA7_TALMQ</name>
<evidence type="ECO:0000313" key="2">
    <source>
        <dbReference type="EMBL" id="EEA19672.1"/>
    </source>
</evidence>
<proteinExistence type="predicted"/>
<dbReference type="OrthoDB" id="20872at2759"/>
<gene>
    <name evidence="2" type="ORF">PMAA_004510</name>
</gene>
<keyword evidence="3" id="KW-1185">Reference proteome</keyword>
<dbReference type="PhylomeDB" id="B6QTA7"/>
<dbReference type="HOGENOM" id="CLU_026305_0_0_1"/>
<dbReference type="Proteomes" id="UP000001294">
    <property type="component" value="Unassembled WGS sequence"/>
</dbReference>
<organism evidence="2 3">
    <name type="scientific">Talaromyces marneffei (strain ATCC 18224 / CBS 334.59 / QM 7333)</name>
    <name type="common">Penicillium marneffei</name>
    <dbReference type="NCBI Taxonomy" id="441960"/>
    <lineage>
        <taxon>Eukaryota</taxon>
        <taxon>Fungi</taxon>
        <taxon>Dikarya</taxon>
        <taxon>Ascomycota</taxon>
        <taxon>Pezizomycotina</taxon>
        <taxon>Eurotiomycetes</taxon>
        <taxon>Eurotiomycetidae</taxon>
        <taxon>Eurotiales</taxon>
        <taxon>Trichocomaceae</taxon>
        <taxon>Talaromyces</taxon>
        <taxon>Talaromyces sect. Talaromyces</taxon>
    </lineage>
</organism>
<dbReference type="PANTHER" id="PTHR35186:SF4">
    <property type="entry name" value="PRION-INHIBITION AND PROPAGATION HELO DOMAIN-CONTAINING PROTEIN"/>
    <property type="match status" value="1"/>
</dbReference>
<dbReference type="PANTHER" id="PTHR35186">
    <property type="entry name" value="ANK_REP_REGION DOMAIN-CONTAINING PROTEIN"/>
    <property type="match status" value="1"/>
</dbReference>
<dbReference type="EMBL" id="DS995905">
    <property type="protein sequence ID" value="EEA19672.1"/>
    <property type="molecule type" value="Genomic_DNA"/>
</dbReference>
<keyword evidence="1" id="KW-0812">Transmembrane</keyword>
<feature type="transmembrane region" description="Helical" evidence="1">
    <location>
        <begin position="6"/>
        <end position="27"/>
    </location>
</feature>